<protein>
    <recommendedName>
        <fullName evidence="3">Secreted protein</fullName>
    </recommendedName>
</protein>
<accession>A0ABR4JB56</accession>
<name>A0ABR4JB56_9EURO</name>
<reference evidence="1 2" key="1">
    <citation type="submission" date="2024-07" db="EMBL/GenBank/DDBJ databases">
        <title>Section-level genome sequencing and comparative genomics of Aspergillus sections Usti and Cavernicolus.</title>
        <authorList>
            <consortium name="Lawrence Berkeley National Laboratory"/>
            <person name="Nybo J.L."/>
            <person name="Vesth T.C."/>
            <person name="Theobald S."/>
            <person name="Frisvad J.C."/>
            <person name="Larsen T.O."/>
            <person name="Kjaerboelling I."/>
            <person name="Rothschild-Mancinelli K."/>
            <person name="Lyhne E.K."/>
            <person name="Kogle M.E."/>
            <person name="Barry K."/>
            <person name="Clum A."/>
            <person name="Na H."/>
            <person name="Ledsgaard L."/>
            <person name="Lin J."/>
            <person name="Lipzen A."/>
            <person name="Kuo A."/>
            <person name="Riley R."/>
            <person name="Mondo S."/>
            <person name="Labutti K."/>
            <person name="Haridas S."/>
            <person name="Pangalinan J."/>
            <person name="Salamov A.A."/>
            <person name="Simmons B.A."/>
            <person name="Magnuson J.K."/>
            <person name="Chen J."/>
            <person name="Drula E."/>
            <person name="Henrissat B."/>
            <person name="Wiebenga A."/>
            <person name="Lubbers R.J."/>
            <person name="Gomes A.C."/>
            <person name="Makela M.R."/>
            <person name="Stajich J."/>
            <person name="Grigoriev I.V."/>
            <person name="Mortensen U.H."/>
            <person name="De Vries R.P."/>
            <person name="Baker S.E."/>
            <person name="Andersen M.R."/>
        </authorList>
    </citation>
    <scope>NUCLEOTIDE SEQUENCE [LARGE SCALE GENOMIC DNA]</scope>
    <source>
        <strain evidence="1 2">CBS 123904</strain>
    </source>
</reference>
<gene>
    <name evidence="1" type="ORF">BJY01DRAFT_221136</name>
</gene>
<dbReference type="Proteomes" id="UP001610446">
    <property type="component" value="Unassembled WGS sequence"/>
</dbReference>
<comment type="caution">
    <text evidence="1">The sequence shown here is derived from an EMBL/GenBank/DDBJ whole genome shotgun (WGS) entry which is preliminary data.</text>
</comment>
<sequence length="75" mass="8178">MLQGGGSIFLISCVFSGHYCGRRKEGTIKRRRHMCSKLSTWKLQEKPGGGVHVTGTSRVPATTTREGRYPLVGSA</sequence>
<evidence type="ECO:0008006" key="3">
    <source>
        <dbReference type="Google" id="ProtNLM"/>
    </source>
</evidence>
<keyword evidence="2" id="KW-1185">Reference proteome</keyword>
<evidence type="ECO:0000313" key="1">
    <source>
        <dbReference type="EMBL" id="KAL2837295.1"/>
    </source>
</evidence>
<organism evidence="1 2">
    <name type="scientific">Aspergillus pseudoustus</name>
    <dbReference type="NCBI Taxonomy" id="1810923"/>
    <lineage>
        <taxon>Eukaryota</taxon>
        <taxon>Fungi</taxon>
        <taxon>Dikarya</taxon>
        <taxon>Ascomycota</taxon>
        <taxon>Pezizomycotina</taxon>
        <taxon>Eurotiomycetes</taxon>
        <taxon>Eurotiomycetidae</taxon>
        <taxon>Eurotiales</taxon>
        <taxon>Aspergillaceae</taxon>
        <taxon>Aspergillus</taxon>
        <taxon>Aspergillus subgen. Nidulantes</taxon>
    </lineage>
</organism>
<proteinExistence type="predicted"/>
<evidence type="ECO:0000313" key="2">
    <source>
        <dbReference type="Proteomes" id="UP001610446"/>
    </source>
</evidence>
<dbReference type="EMBL" id="JBFXLU010000163">
    <property type="protein sequence ID" value="KAL2837295.1"/>
    <property type="molecule type" value="Genomic_DNA"/>
</dbReference>